<evidence type="ECO:0000259" key="1">
    <source>
        <dbReference type="Pfam" id="PF01425"/>
    </source>
</evidence>
<feature type="domain" description="Amidase" evidence="1">
    <location>
        <begin position="29"/>
        <end position="459"/>
    </location>
</feature>
<reference evidence="2" key="1">
    <citation type="submission" date="2020-05" db="EMBL/GenBank/DDBJ databases">
        <authorList>
            <person name="Chiriac C."/>
            <person name="Salcher M."/>
            <person name="Ghai R."/>
            <person name="Kavagutti S V."/>
        </authorList>
    </citation>
    <scope>NUCLEOTIDE SEQUENCE</scope>
</reference>
<dbReference type="PROSITE" id="PS00571">
    <property type="entry name" value="AMIDASES"/>
    <property type="match status" value="1"/>
</dbReference>
<evidence type="ECO:0000313" key="2">
    <source>
        <dbReference type="EMBL" id="CAB5021123.1"/>
    </source>
</evidence>
<dbReference type="InterPro" id="IPR020556">
    <property type="entry name" value="Amidase_CS"/>
</dbReference>
<dbReference type="InterPro" id="IPR036928">
    <property type="entry name" value="AS_sf"/>
</dbReference>
<dbReference type="AlphaFoldDB" id="A0A6J7QZ84"/>
<organism evidence="2">
    <name type="scientific">freshwater metagenome</name>
    <dbReference type="NCBI Taxonomy" id="449393"/>
    <lineage>
        <taxon>unclassified sequences</taxon>
        <taxon>metagenomes</taxon>
        <taxon>ecological metagenomes</taxon>
    </lineage>
</organism>
<proteinExistence type="predicted"/>
<dbReference type="PANTHER" id="PTHR11895:SF7">
    <property type="entry name" value="GLUTAMYL-TRNA(GLN) AMIDOTRANSFERASE SUBUNIT A, MITOCHONDRIAL"/>
    <property type="match status" value="1"/>
</dbReference>
<name>A0A6J7QZ84_9ZZZZ</name>
<dbReference type="EMBL" id="CAFBQU010000059">
    <property type="protein sequence ID" value="CAB5067524.1"/>
    <property type="molecule type" value="Genomic_DNA"/>
</dbReference>
<accession>A0A6J7QZ84</accession>
<protein>
    <submittedName>
        <fullName evidence="2">Unannotated protein</fullName>
    </submittedName>
</protein>
<dbReference type="PANTHER" id="PTHR11895">
    <property type="entry name" value="TRANSAMIDASE"/>
    <property type="match status" value="1"/>
</dbReference>
<sequence length="481" mass="51136">MGNIAEETRWLDATAQAALVRNKEVTAGELAEAAISRIEQLNPLVNAVNIPWFNHGRELAKQVDATNPNTPFAGVPFLLKDLHTMYEGQHISQGNKALKEANYIATSDTTLVSRFKQQHLVFLGRTSSPEFGSLPVTEPEAWGATRNPWNTNFTPGGSSGGAAAAVASGMVPIAHASDGGGSIRVPASCSGLVGLKVSQGRISVGPTRLETNLGVELAVSRSVRDIAAMLDAVHGPGVGDTVIAPPPLRPYVDELTANPGKLRIGFVQSHFNGNAIHPDCATAVNNAAQLLESLGHHVELAFPAAINDPKAGGRFMTLWSTNMATSRQSIATMLGREVTNNDVELVNWVMAEYSSKVSALDYALAINDNGVYRRAVQQWWEDGWDILLTPTLAAPPLAIGVSANNPNDPMAPLKIAGEWMGFTAQFNTTGQPAISLPLHMTAEGLPVGIQLVGAFGREDILIRLAAQLETAAPWAHLTPNI</sequence>
<gene>
    <name evidence="2" type="ORF">UFOPK4098_00872</name>
    <name evidence="3" type="ORF">UFOPK4347_01497</name>
</gene>
<dbReference type="Gene3D" id="3.90.1300.10">
    <property type="entry name" value="Amidase signature (AS) domain"/>
    <property type="match status" value="1"/>
</dbReference>
<evidence type="ECO:0000313" key="3">
    <source>
        <dbReference type="EMBL" id="CAB5067524.1"/>
    </source>
</evidence>
<dbReference type="SUPFAM" id="SSF75304">
    <property type="entry name" value="Amidase signature (AS) enzymes"/>
    <property type="match status" value="1"/>
</dbReference>
<dbReference type="GO" id="GO:0003824">
    <property type="term" value="F:catalytic activity"/>
    <property type="evidence" value="ECO:0007669"/>
    <property type="project" value="InterPro"/>
</dbReference>
<dbReference type="InterPro" id="IPR023631">
    <property type="entry name" value="Amidase_dom"/>
</dbReference>
<dbReference type="EMBL" id="CAFBPN010000040">
    <property type="protein sequence ID" value="CAB5021123.1"/>
    <property type="molecule type" value="Genomic_DNA"/>
</dbReference>
<dbReference type="InterPro" id="IPR000120">
    <property type="entry name" value="Amidase"/>
</dbReference>
<dbReference type="Pfam" id="PF01425">
    <property type="entry name" value="Amidase"/>
    <property type="match status" value="1"/>
</dbReference>